<reference evidence="1 2" key="1">
    <citation type="journal article" date="2023" name="Plants (Basel)">
        <title>Bridging the Gap: Combining Genomics and Transcriptomics Approaches to Understand Stylosanthes scabra, an Orphan Legume from the Brazilian Caatinga.</title>
        <authorList>
            <person name="Ferreira-Neto J.R.C."/>
            <person name="da Silva M.D."/>
            <person name="Binneck E."/>
            <person name="de Melo N.F."/>
            <person name="da Silva R.H."/>
            <person name="de Melo A.L.T.M."/>
            <person name="Pandolfi V."/>
            <person name="Bustamante F.O."/>
            <person name="Brasileiro-Vidal A.C."/>
            <person name="Benko-Iseppon A.M."/>
        </authorList>
    </citation>
    <scope>NUCLEOTIDE SEQUENCE [LARGE SCALE GENOMIC DNA]</scope>
    <source>
        <tissue evidence="1">Leaves</tissue>
    </source>
</reference>
<evidence type="ECO:0000313" key="2">
    <source>
        <dbReference type="Proteomes" id="UP001341840"/>
    </source>
</evidence>
<protein>
    <submittedName>
        <fullName evidence="1">Uncharacterized protein</fullName>
    </submittedName>
</protein>
<organism evidence="1 2">
    <name type="scientific">Stylosanthes scabra</name>
    <dbReference type="NCBI Taxonomy" id="79078"/>
    <lineage>
        <taxon>Eukaryota</taxon>
        <taxon>Viridiplantae</taxon>
        <taxon>Streptophyta</taxon>
        <taxon>Embryophyta</taxon>
        <taxon>Tracheophyta</taxon>
        <taxon>Spermatophyta</taxon>
        <taxon>Magnoliopsida</taxon>
        <taxon>eudicotyledons</taxon>
        <taxon>Gunneridae</taxon>
        <taxon>Pentapetalae</taxon>
        <taxon>rosids</taxon>
        <taxon>fabids</taxon>
        <taxon>Fabales</taxon>
        <taxon>Fabaceae</taxon>
        <taxon>Papilionoideae</taxon>
        <taxon>50 kb inversion clade</taxon>
        <taxon>dalbergioids sensu lato</taxon>
        <taxon>Dalbergieae</taxon>
        <taxon>Pterocarpus clade</taxon>
        <taxon>Stylosanthes</taxon>
    </lineage>
</organism>
<accession>A0ABU6SG88</accession>
<keyword evidence="2" id="KW-1185">Reference proteome</keyword>
<comment type="caution">
    <text evidence="1">The sequence shown here is derived from an EMBL/GenBank/DDBJ whole genome shotgun (WGS) entry which is preliminary data.</text>
</comment>
<evidence type="ECO:0000313" key="1">
    <source>
        <dbReference type="EMBL" id="MED6135346.1"/>
    </source>
</evidence>
<sequence length="117" mass="13414">MVSLKLKIDLDGGCKNHLVLGILGKYPQLRRSGLKILPNRETSCIGFQEIDRQSSERKWPEKAKRTKGSLQDLEGHCWSLCVRTKRELCVRIMAMGGTPKWQIRHLCVRIKSFCAYA</sequence>
<proteinExistence type="predicted"/>
<dbReference type="EMBL" id="JASCZI010060694">
    <property type="protein sequence ID" value="MED6135346.1"/>
    <property type="molecule type" value="Genomic_DNA"/>
</dbReference>
<gene>
    <name evidence="1" type="ORF">PIB30_045607</name>
</gene>
<name>A0ABU6SG88_9FABA</name>
<dbReference type="Proteomes" id="UP001341840">
    <property type="component" value="Unassembled WGS sequence"/>
</dbReference>